<dbReference type="Proteomes" id="UP000651668">
    <property type="component" value="Unassembled WGS sequence"/>
</dbReference>
<keyword evidence="2" id="KW-1185">Reference proteome</keyword>
<comment type="caution">
    <text evidence="1">The sequence shown here is derived from an EMBL/GenBank/DDBJ whole genome shotgun (WGS) entry which is preliminary data.</text>
</comment>
<gene>
    <name evidence="1" type="ORF">GCM10011387_05310</name>
</gene>
<evidence type="ECO:0008006" key="3">
    <source>
        <dbReference type="Google" id="ProtNLM"/>
    </source>
</evidence>
<proteinExistence type="predicted"/>
<dbReference type="PROSITE" id="PS51257">
    <property type="entry name" value="PROKAR_LIPOPROTEIN"/>
    <property type="match status" value="1"/>
</dbReference>
<protein>
    <recommendedName>
        <fullName evidence="3">Fumarate hydratase</fullName>
    </recommendedName>
</protein>
<reference evidence="1" key="2">
    <citation type="submission" date="2020-09" db="EMBL/GenBank/DDBJ databases">
        <authorList>
            <person name="Sun Q."/>
            <person name="Zhou Y."/>
        </authorList>
    </citation>
    <scope>NUCLEOTIDE SEQUENCE</scope>
    <source>
        <strain evidence="1">CGMCC 1.15343</strain>
    </source>
</reference>
<organism evidence="1 2">
    <name type="scientific">Pedobacter quisquiliarum</name>
    <dbReference type="NCBI Taxonomy" id="1834438"/>
    <lineage>
        <taxon>Bacteria</taxon>
        <taxon>Pseudomonadati</taxon>
        <taxon>Bacteroidota</taxon>
        <taxon>Sphingobacteriia</taxon>
        <taxon>Sphingobacteriales</taxon>
        <taxon>Sphingobacteriaceae</taxon>
        <taxon>Pedobacter</taxon>
    </lineage>
</organism>
<name>A0A916X9J2_9SPHI</name>
<dbReference type="AlphaFoldDB" id="A0A916X9J2"/>
<dbReference type="EMBL" id="BMIL01000002">
    <property type="protein sequence ID" value="GGC54739.1"/>
    <property type="molecule type" value="Genomic_DNA"/>
</dbReference>
<reference evidence="1" key="1">
    <citation type="journal article" date="2014" name="Int. J. Syst. Evol. Microbiol.">
        <title>Complete genome sequence of Corynebacterium casei LMG S-19264T (=DSM 44701T), isolated from a smear-ripened cheese.</title>
        <authorList>
            <consortium name="US DOE Joint Genome Institute (JGI-PGF)"/>
            <person name="Walter F."/>
            <person name="Albersmeier A."/>
            <person name="Kalinowski J."/>
            <person name="Ruckert C."/>
        </authorList>
    </citation>
    <scope>NUCLEOTIDE SEQUENCE</scope>
    <source>
        <strain evidence="1">CGMCC 1.15343</strain>
    </source>
</reference>
<evidence type="ECO:0000313" key="2">
    <source>
        <dbReference type="Proteomes" id="UP000651668"/>
    </source>
</evidence>
<evidence type="ECO:0000313" key="1">
    <source>
        <dbReference type="EMBL" id="GGC54739.1"/>
    </source>
</evidence>
<accession>A0A916X9J2</accession>
<sequence length="177" mass="20309">MEALNNKIEQLKRLNQLCFPVLLLALLASACQRLPDVQGRGEVFMQGVWTQDSIPYASTLLNYTEHKFRFTCDSFYVDLTTHSKVNYYEDSCYNNGVWKEYAKGIYAVRNDSLFLQGTYTKSNYKQKVSGCYQTGQYLKSFTITSAKPDQLIIQSVNDQREAVLSLKEKIVCDPKPL</sequence>